<keyword evidence="3" id="KW-1185">Reference proteome</keyword>
<dbReference type="EMBL" id="JZEY01000054">
    <property type="protein sequence ID" value="KKB08758.1"/>
    <property type="molecule type" value="Genomic_DNA"/>
</dbReference>
<reference evidence="2 3" key="1">
    <citation type="submission" date="2015-03" db="EMBL/GenBank/DDBJ databases">
        <authorList>
            <person name="Hassan Y."/>
            <person name="Lepp D."/>
            <person name="Li X.-Z."/>
            <person name="Zhou T."/>
        </authorList>
    </citation>
    <scope>NUCLEOTIDE SEQUENCE [LARGE SCALE GENOMIC DNA]</scope>
    <source>
        <strain evidence="2 3">IPL18</strain>
    </source>
</reference>
<sequence length="167" mass="18710">MHQLRFARAALLLLCFVSPVAADGRTDWNGYDWRGQPYGKCLEVDGQACLTHHGKWDWKRNQWVDVTYAPDIRGIDLALRLTNNDRKDDDWVCVTVLFLDAAGANLAAYHANLHIDPLSVVDDGARLSLPEAVQQRLARVDVGTKQCRKGRGQDDGVYAAVKARLPR</sequence>
<dbReference type="AlphaFoldDB" id="A0A0F5FIY4"/>
<accession>A0A0F5FIY4</accession>
<dbReference type="STRING" id="429727.VE26_01380"/>
<organism evidence="2 3">
    <name type="scientific">Devosia chinhatensis</name>
    <dbReference type="NCBI Taxonomy" id="429727"/>
    <lineage>
        <taxon>Bacteria</taxon>
        <taxon>Pseudomonadati</taxon>
        <taxon>Pseudomonadota</taxon>
        <taxon>Alphaproteobacteria</taxon>
        <taxon>Hyphomicrobiales</taxon>
        <taxon>Devosiaceae</taxon>
        <taxon>Devosia</taxon>
    </lineage>
</organism>
<evidence type="ECO:0000313" key="2">
    <source>
        <dbReference type="EMBL" id="KKB08758.1"/>
    </source>
</evidence>
<evidence type="ECO:0000313" key="3">
    <source>
        <dbReference type="Proteomes" id="UP000033649"/>
    </source>
</evidence>
<dbReference type="Proteomes" id="UP000033649">
    <property type="component" value="Unassembled WGS sequence"/>
</dbReference>
<dbReference type="PATRIC" id="fig|429727.3.peg.297"/>
<proteinExistence type="predicted"/>
<gene>
    <name evidence="2" type="ORF">VE26_01380</name>
</gene>
<evidence type="ECO:0000256" key="1">
    <source>
        <dbReference type="SAM" id="SignalP"/>
    </source>
</evidence>
<protein>
    <submittedName>
        <fullName evidence="2">Uncharacterized protein</fullName>
    </submittedName>
</protein>
<feature type="signal peptide" evidence="1">
    <location>
        <begin position="1"/>
        <end position="22"/>
    </location>
</feature>
<name>A0A0F5FIY4_9HYPH</name>
<keyword evidence="1" id="KW-0732">Signal</keyword>
<feature type="chain" id="PRO_5002486416" evidence="1">
    <location>
        <begin position="23"/>
        <end position="167"/>
    </location>
</feature>
<comment type="caution">
    <text evidence="2">The sequence shown here is derived from an EMBL/GenBank/DDBJ whole genome shotgun (WGS) entry which is preliminary data.</text>
</comment>